<organism evidence="1 2">
    <name type="scientific">Bradyrhizobium stylosanthis</name>
    <dbReference type="NCBI Taxonomy" id="1803665"/>
    <lineage>
        <taxon>Bacteria</taxon>
        <taxon>Pseudomonadati</taxon>
        <taxon>Pseudomonadota</taxon>
        <taxon>Alphaproteobacteria</taxon>
        <taxon>Hyphomicrobiales</taxon>
        <taxon>Nitrobacteraceae</taxon>
        <taxon>Bradyrhizobium</taxon>
    </lineage>
</organism>
<reference evidence="1 2" key="1">
    <citation type="submission" date="2019-06" db="EMBL/GenBank/DDBJ databases">
        <title>Genomic Encyclopedia of Type Strains, Phase IV (KMG-V): Genome sequencing to study the core and pangenomes of soil and plant-associated prokaryotes.</title>
        <authorList>
            <person name="Whitman W."/>
        </authorList>
    </citation>
    <scope>NUCLEOTIDE SEQUENCE [LARGE SCALE GENOMIC DNA]</scope>
    <source>
        <strain evidence="1 2">BR 510</strain>
    </source>
</reference>
<dbReference type="Proteomes" id="UP000319949">
    <property type="component" value="Unassembled WGS sequence"/>
</dbReference>
<keyword evidence="2" id="KW-1185">Reference proteome</keyword>
<dbReference type="EMBL" id="VITK01000019">
    <property type="protein sequence ID" value="TWA89540.1"/>
    <property type="molecule type" value="Genomic_DNA"/>
</dbReference>
<name>A0A560CXF8_9BRAD</name>
<gene>
    <name evidence="1" type="ORF">FBZ96_1198</name>
</gene>
<comment type="caution">
    <text evidence="1">The sequence shown here is derived from an EMBL/GenBank/DDBJ whole genome shotgun (WGS) entry which is preliminary data.</text>
</comment>
<dbReference type="AlphaFoldDB" id="A0A560CXF8"/>
<dbReference type="RefSeq" id="WP_145670123.1">
    <property type="nucleotide sequence ID" value="NZ_VITK01000019.1"/>
</dbReference>
<proteinExistence type="predicted"/>
<evidence type="ECO:0000313" key="2">
    <source>
        <dbReference type="Proteomes" id="UP000319949"/>
    </source>
</evidence>
<accession>A0A560CXF8</accession>
<protein>
    <submittedName>
        <fullName evidence="1">Uncharacterized protein</fullName>
    </submittedName>
</protein>
<evidence type="ECO:0000313" key="1">
    <source>
        <dbReference type="EMBL" id="TWA89540.1"/>
    </source>
</evidence>
<sequence>MSLVAFAKTGGPPSAPAPAKVADSIEYLREFWDRQCSQREFFDGVRMFLRRHDPEGDPA</sequence>